<comment type="caution">
    <text evidence="1">The sequence shown here is derived from an EMBL/GenBank/DDBJ whole genome shotgun (WGS) entry which is preliminary data.</text>
</comment>
<gene>
    <name evidence="1" type="ORF">JKL49_06580</name>
</gene>
<protein>
    <submittedName>
        <fullName evidence="1">Uncharacterized protein</fullName>
    </submittedName>
</protein>
<dbReference type="AlphaFoldDB" id="A0A941HVG3"/>
<keyword evidence="2" id="KW-1185">Reference proteome</keyword>
<evidence type="ECO:0000313" key="1">
    <source>
        <dbReference type="EMBL" id="MBR7619051.1"/>
    </source>
</evidence>
<reference evidence="1" key="1">
    <citation type="submission" date="2021-04" db="EMBL/GenBank/DDBJ databases">
        <title>Draft genome assembly of strain Phenylobacterium sp. 20VBR1 using MiniION and Illumina platforms.</title>
        <authorList>
            <person name="Thomas F.A."/>
            <person name="Krishnan K.P."/>
            <person name="Sinha R.K."/>
        </authorList>
    </citation>
    <scope>NUCLEOTIDE SEQUENCE</scope>
    <source>
        <strain evidence="1">20VBR1</strain>
    </source>
</reference>
<name>A0A941HVG3_9CAUL</name>
<dbReference type="RefSeq" id="WP_215339164.1">
    <property type="nucleotide sequence ID" value="NZ_JAGSGD010000001.1"/>
</dbReference>
<accession>A0A941HVG3</accession>
<organism evidence="1 2">
    <name type="scientific">Phenylobacterium glaciei</name>
    <dbReference type="NCBI Taxonomy" id="2803784"/>
    <lineage>
        <taxon>Bacteria</taxon>
        <taxon>Pseudomonadati</taxon>
        <taxon>Pseudomonadota</taxon>
        <taxon>Alphaproteobacteria</taxon>
        <taxon>Caulobacterales</taxon>
        <taxon>Caulobacteraceae</taxon>
        <taxon>Phenylobacterium</taxon>
    </lineage>
</organism>
<proteinExistence type="predicted"/>
<sequence length="71" mass="7205">MSGRRDRPAIVTATHDANVPMSLGTPAVTIGSGGKGGRAHALDEWIDLEKGPSVKGMRVGLAALPTVAGVE</sequence>
<dbReference type="SUPFAM" id="SSF53187">
    <property type="entry name" value="Zn-dependent exopeptidases"/>
    <property type="match status" value="1"/>
</dbReference>
<dbReference type="Gene3D" id="3.40.630.10">
    <property type="entry name" value="Zn peptidases"/>
    <property type="match status" value="1"/>
</dbReference>
<dbReference type="EMBL" id="JAGSGD010000001">
    <property type="protein sequence ID" value="MBR7619051.1"/>
    <property type="molecule type" value="Genomic_DNA"/>
</dbReference>
<dbReference type="Proteomes" id="UP000622580">
    <property type="component" value="Unassembled WGS sequence"/>
</dbReference>
<evidence type="ECO:0000313" key="2">
    <source>
        <dbReference type="Proteomes" id="UP000622580"/>
    </source>
</evidence>